<keyword evidence="2" id="KW-1185">Reference proteome</keyword>
<dbReference type="AlphaFoldDB" id="A0A0B2UVT3"/>
<gene>
    <name evidence="1" type="ORF">Tcan_00182</name>
</gene>
<name>A0A0B2UVT3_TOXCA</name>
<protein>
    <submittedName>
        <fullName evidence="1">Uncharacterized protein</fullName>
    </submittedName>
</protein>
<evidence type="ECO:0000313" key="2">
    <source>
        <dbReference type="Proteomes" id="UP000031036"/>
    </source>
</evidence>
<organism evidence="1 2">
    <name type="scientific">Toxocara canis</name>
    <name type="common">Canine roundworm</name>
    <dbReference type="NCBI Taxonomy" id="6265"/>
    <lineage>
        <taxon>Eukaryota</taxon>
        <taxon>Metazoa</taxon>
        <taxon>Ecdysozoa</taxon>
        <taxon>Nematoda</taxon>
        <taxon>Chromadorea</taxon>
        <taxon>Rhabditida</taxon>
        <taxon>Spirurina</taxon>
        <taxon>Ascaridomorpha</taxon>
        <taxon>Ascaridoidea</taxon>
        <taxon>Toxocaridae</taxon>
        <taxon>Toxocara</taxon>
    </lineage>
</organism>
<proteinExistence type="predicted"/>
<dbReference type="OMA" id="FIACLED"/>
<accession>A0A0B2UVT3</accession>
<comment type="caution">
    <text evidence="1">The sequence shown here is derived from an EMBL/GenBank/DDBJ whole genome shotgun (WGS) entry which is preliminary data.</text>
</comment>
<evidence type="ECO:0000313" key="1">
    <source>
        <dbReference type="EMBL" id="KHN72960.1"/>
    </source>
</evidence>
<dbReference type="EMBL" id="JPKZ01003183">
    <property type="protein sequence ID" value="KHN72960.1"/>
    <property type="molecule type" value="Genomic_DNA"/>
</dbReference>
<reference evidence="1 2" key="1">
    <citation type="submission" date="2014-11" db="EMBL/GenBank/DDBJ databases">
        <title>Genetic blueprint of the zoonotic pathogen Toxocara canis.</title>
        <authorList>
            <person name="Zhu X.-Q."/>
            <person name="Korhonen P.K."/>
            <person name="Cai H."/>
            <person name="Young N.D."/>
            <person name="Nejsum P."/>
            <person name="von Samson-Himmelstjerna G."/>
            <person name="Boag P.R."/>
            <person name="Tan P."/>
            <person name="Li Q."/>
            <person name="Min J."/>
            <person name="Yang Y."/>
            <person name="Wang X."/>
            <person name="Fang X."/>
            <person name="Hall R.S."/>
            <person name="Hofmann A."/>
            <person name="Sternberg P.W."/>
            <person name="Jex A.R."/>
            <person name="Gasser R.B."/>
        </authorList>
    </citation>
    <scope>NUCLEOTIDE SEQUENCE [LARGE SCALE GENOMIC DNA]</scope>
    <source>
        <strain evidence="1">PN_DK_2014</strain>
    </source>
</reference>
<dbReference type="Proteomes" id="UP000031036">
    <property type="component" value="Unassembled WGS sequence"/>
</dbReference>
<sequence length="338" mass="38322">MLKKKNLSLFLDALYGLNVNIFYEYLSNMRPRNNIVIKHLNSLGLDQTSFHDVLHLMAANQHIAYTRERLRFLSRCKRNGVIPHFIAYATDHLWSGNQSFDLLIAKVQRRYLCLEYNNCRRLLFRYIDISNSSFTSLRRTLPPHILGKLADIFSISCTTISHHSNFQFGKKYESHTSRNDNTDKAGVILSDDHRSSDDYNVHIVSVDYQPADNDHTVRCISIGDCELDDASTSLLSLGPSFSPSIKVDKSTACCVRSNLVRSFIVLRYSETSSPTVSNALQSLSHSAPFSALNVSLPLPVNHLEPVFIACLEDVHDLLVKYGRKRLADNLSIEERSAL</sequence>